<keyword evidence="4 5" id="KW-0472">Membrane</keyword>
<protein>
    <submittedName>
        <fullName evidence="7">Sulfonate ABC transporter permease</fullName>
    </submittedName>
</protein>
<keyword evidence="3 5" id="KW-1133">Transmembrane helix</keyword>
<gene>
    <name evidence="7" type="ORF">A0U91_01935</name>
</gene>
<feature type="domain" description="ABC transmembrane type-1" evidence="6">
    <location>
        <begin position="384"/>
        <end position="570"/>
    </location>
</feature>
<dbReference type="Gene3D" id="1.10.3720.10">
    <property type="entry name" value="MetI-like"/>
    <property type="match status" value="2"/>
</dbReference>
<evidence type="ECO:0000256" key="1">
    <source>
        <dbReference type="ARBA" id="ARBA00004651"/>
    </source>
</evidence>
<dbReference type="PANTHER" id="PTHR42744">
    <property type="entry name" value="BINDING-PROTEIN-DEPENDENT TRANSPORT SYSTEMS INNER MEMBRANE COMPONENT"/>
    <property type="match status" value="1"/>
</dbReference>
<dbReference type="GO" id="GO:0005886">
    <property type="term" value="C:plasma membrane"/>
    <property type="evidence" value="ECO:0007669"/>
    <property type="project" value="UniProtKB-SubCell"/>
</dbReference>
<feature type="transmembrane region" description="Helical" evidence="5">
    <location>
        <begin position="552"/>
        <end position="571"/>
    </location>
</feature>
<reference evidence="7 8" key="1">
    <citation type="submission" date="2016-03" db="EMBL/GenBank/DDBJ databases">
        <title>Acetic acid bacteria sequencing.</title>
        <authorList>
            <person name="Brandt J."/>
            <person name="Jakob F."/>
            <person name="Vogel R.F."/>
        </authorList>
    </citation>
    <scope>NUCLEOTIDE SEQUENCE [LARGE SCALE GENOMIC DNA]</scope>
    <source>
        <strain evidence="7 8">TMW2.1084</strain>
    </source>
</reference>
<dbReference type="CDD" id="cd06261">
    <property type="entry name" value="TM_PBP2"/>
    <property type="match status" value="1"/>
</dbReference>
<organism evidence="7 8">
    <name type="scientific">Acetobacter persici</name>
    <dbReference type="NCBI Taxonomy" id="1076596"/>
    <lineage>
        <taxon>Bacteria</taxon>
        <taxon>Pseudomonadati</taxon>
        <taxon>Pseudomonadota</taxon>
        <taxon>Alphaproteobacteria</taxon>
        <taxon>Acetobacterales</taxon>
        <taxon>Acetobacteraceae</taxon>
        <taxon>Acetobacter</taxon>
    </lineage>
</organism>
<feature type="transmembrane region" description="Helical" evidence="5">
    <location>
        <begin position="343"/>
        <end position="364"/>
    </location>
</feature>
<feature type="transmembrane region" description="Helical" evidence="5">
    <location>
        <begin position="384"/>
        <end position="406"/>
    </location>
</feature>
<keyword evidence="2 5" id="KW-0812">Transmembrane</keyword>
<evidence type="ECO:0000259" key="6">
    <source>
        <dbReference type="PROSITE" id="PS50928"/>
    </source>
</evidence>
<dbReference type="SUPFAM" id="SSF161098">
    <property type="entry name" value="MetI-like"/>
    <property type="match status" value="2"/>
</dbReference>
<evidence type="ECO:0000256" key="5">
    <source>
        <dbReference type="RuleBase" id="RU363032"/>
    </source>
</evidence>
<evidence type="ECO:0000313" key="7">
    <source>
        <dbReference type="EMBL" id="AQT03979.1"/>
    </source>
</evidence>
<feature type="domain" description="ABC transmembrane type-1" evidence="6">
    <location>
        <begin position="72"/>
        <end position="266"/>
    </location>
</feature>
<accession>A0A1U9LC49</accession>
<feature type="transmembrane region" description="Helical" evidence="5">
    <location>
        <begin position="418"/>
        <end position="441"/>
    </location>
</feature>
<feature type="transmembrane region" description="Helical" evidence="5">
    <location>
        <begin position="77"/>
        <end position="98"/>
    </location>
</feature>
<evidence type="ECO:0000256" key="2">
    <source>
        <dbReference type="ARBA" id="ARBA00022692"/>
    </source>
</evidence>
<dbReference type="KEGG" id="aper:A0U91_01935"/>
<feature type="transmembrane region" description="Helical" evidence="5">
    <location>
        <begin position="110"/>
        <end position="131"/>
    </location>
</feature>
<dbReference type="PROSITE" id="PS50928">
    <property type="entry name" value="ABC_TM1"/>
    <property type="match status" value="2"/>
</dbReference>
<name>A0A1U9LC49_9PROT</name>
<dbReference type="Proteomes" id="UP000189055">
    <property type="component" value="Chromosome"/>
</dbReference>
<keyword evidence="5" id="KW-0813">Transport</keyword>
<feature type="transmembrane region" description="Helical" evidence="5">
    <location>
        <begin position="143"/>
        <end position="162"/>
    </location>
</feature>
<comment type="similarity">
    <text evidence="5">Belongs to the binding-protein-dependent transport system permease family.</text>
</comment>
<proteinExistence type="inferred from homology"/>
<comment type="subcellular location">
    <subcellularLocation>
        <location evidence="1 5">Cell membrane</location>
        <topology evidence="1 5">Multi-pass membrane protein</topology>
    </subcellularLocation>
</comment>
<feature type="transmembrane region" description="Helical" evidence="5">
    <location>
        <begin position="26"/>
        <end position="46"/>
    </location>
</feature>
<dbReference type="Pfam" id="PF00528">
    <property type="entry name" value="BPD_transp_1"/>
    <property type="match status" value="2"/>
</dbReference>
<dbReference type="RefSeq" id="WP_077929923.1">
    <property type="nucleotide sequence ID" value="NZ_CP014687.1"/>
</dbReference>
<dbReference type="GO" id="GO:0055085">
    <property type="term" value="P:transmembrane transport"/>
    <property type="evidence" value="ECO:0007669"/>
    <property type="project" value="InterPro"/>
</dbReference>
<evidence type="ECO:0000256" key="3">
    <source>
        <dbReference type="ARBA" id="ARBA00022989"/>
    </source>
</evidence>
<feature type="transmembrane region" description="Helical" evidence="5">
    <location>
        <begin position="245"/>
        <end position="262"/>
    </location>
</feature>
<evidence type="ECO:0000256" key="4">
    <source>
        <dbReference type="ARBA" id="ARBA00023136"/>
    </source>
</evidence>
<feature type="transmembrane region" description="Helical" evidence="5">
    <location>
        <begin position="494"/>
        <end position="515"/>
    </location>
</feature>
<feature type="transmembrane region" description="Helical" evidence="5">
    <location>
        <begin position="447"/>
        <end position="466"/>
    </location>
</feature>
<evidence type="ECO:0000313" key="8">
    <source>
        <dbReference type="Proteomes" id="UP000189055"/>
    </source>
</evidence>
<dbReference type="PANTHER" id="PTHR42744:SF1">
    <property type="entry name" value="BINDING-PROTEIN-DEPENDENT TRANSPORT SYSTEMS INNER MEMBRANE COMPONENT"/>
    <property type="match status" value="1"/>
</dbReference>
<dbReference type="EMBL" id="CP014687">
    <property type="protein sequence ID" value="AQT03979.1"/>
    <property type="molecule type" value="Genomic_DNA"/>
</dbReference>
<dbReference type="InterPro" id="IPR000515">
    <property type="entry name" value="MetI-like"/>
</dbReference>
<sequence>MTAGRPDFSRSSHAPSAGLPLRHMNLADAVLLIGVVGLAVLAGNSVRHMLVPLTAPAQVPIHLDILSLPGYALRTTLRMFAALGIALVFTFLYATLAAKSRRAAQILLPLLDILQSVPILGFLSFTVTFFLGLFPGQVLGAELAAIFTIFTSQAWNMAFGMYQSLRSVPTELEEAARCFGLTGWQKFWRLEVPCAVPSLVWNSMMSMAGGWFMVVYSEAITVGQTRILLPGIGSYVGVAISQKNIGAILAAILAMMAVILVYDQLLFRPLTVWASRFRLETAVQDEALPEPWVLRLLRRTRVLRSGINLLLSFVRKIGSLPLGRRQGRFRPSQTVLSQRFSDGLWWGVVGLVFLCALEQAWVYGRAAYTPGQIGHVVVLGFYTLLRVISMLCLASLILVPIGVWLGLRPMRAQRAQLIVQYCAAFPANLFFPIFVGGIVYFHLTPDIWLTPLMMLGAQWYILFNVISGASSFPPNLLEVGQNFEVKGLLWWRRIILPGITPSYLAGALAAAGGAWNAAIASEVAQWGNETVRAHGLGAYIAQATSEGDISEVALGVVVMALFVLILNWLVWRPLSDYAYRRLKLS</sequence>
<dbReference type="AlphaFoldDB" id="A0A1U9LC49"/>
<dbReference type="InterPro" id="IPR035906">
    <property type="entry name" value="MetI-like_sf"/>
</dbReference>